<keyword evidence="3" id="KW-0695">RNA-directed DNA polymerase</keyword>
<dbReference type="InterPro" id="IPR026960">
    <property type="entry name" value="RVT-Znf"/>
</dbReference>
<evidence type="ECO:0000259" key="2">
    <source>
        <dbReference type="Pfam" id="PF13966"/>
    </source>
</evidence>
<dbReference type="InterPro" id="IPR036397">
    <property type="entry name" value="RNaseH_sf"/>
</dbReference>
<accession>A0AAV8CWT4</accession>
<dbReference type="GO" id="GO:0003676">
    <property type="term" value="F:nucleic acid binding"/>
    <property type="evidence" value="ECO:0007669"/>
    <property type="project" value="InterPro"/>
</dbReference>
<dbReference type="InterPro" id="IPR002156">
    <property type="entry name" value="RNaseH_domain"/>
</dbReference>
<dbReference type="Gene3D" id="3.30.420.10">
    <property type="entry name" value="Ribonuclease H-like superfamily/Ribonuclease H"/>
    <property type="match status" value="1"/>
</dbReference>
<dbReference type="Proteomes" id="UP001140206">
    <property type="component" value="Chromosome 4"/>
</dbReference>
<dbReference type="AlphaFoldDB" id="A0AAV8CWT4"/>
<dbReference type="SUPFAM" id="SSF53098">
    <property type="entry name" value="Ribonuclease H-like"/>
    <property type="match status" value="1"/>
</dbReference>
<keyword evidence="3" id="KW-0548">Nucleotidyltransferase</keyword>
<proteinExistence type="predicted"/>
<keyword evidence="4" id="KW-1185">Reference proteome</keyword>
<dbReference type="InterPro" id="IPR044730">
    <property type="entry name" value="RNase_H-like_dom_plant"/>
</dbReference>
<reference evidence="3" key="1">
    <citation type="submission" date="2022-08" db="EMBL/GenBank/DDBJ databases">
        <authorList>
            <person name="Marques A."/>
        </authorList>
    </citation>
    <scope>NUCLEOTIDE SEQUENCE</scope>
    <source>
        <strain evidence="3">RhyPub2mFocal</strain>
        <tissue evidence="3">Leaves</tissue>
    </source>
</reference>
<dbReference type="Pfam" id="PF13966">
    <property type="entry name" value="zf-RVT"/>
    <property type="match status" value="1"/>
</dbReference>
<dbReference type="GO" id="GO:0003964">
    <property type="term" value="F:RNA-directed DNA polymerase activity"/>
    <property type="evidence" value="ECO:0007669"/>
    <property type="project" value="UniProtKB-KW"/>
</dbReference>
<dbReference type="PANTHER" id="PTHR33116">
    <property type="entry name" value="REVERSE TRANSCRIPTASE ZINC-BINDING DOMAIN-CONTAINING PROTEIN-RELATED-RELATED"/>
    <property type="match status" value="1"/>
</dbReference>
<dbReference type="GO" id="GO:0004523">
    <property type="term" value="F:RNA-DNA hybrid ribonuclease activity"/>
    <property type="evidence" value="ECO:0007669"/>
    <property type="project" value="InterPro"/>
</dbReference>
<feature type="domain" description="Reverse transcriptase zinc-binding" evidence="2">
    <location>
        <begin position="311"/>
        <end position="399"/>
    </location>
</feature>
<dbReference type="CDD" id="cd06222">
    <property type="entry name" value="RNase_H_like"/>
    <property type="match status" value="1"/>
</dbReference>
<dbReference type="InterPro" id="IPR012337">
    <property type="entry name" value="RNaseH-like_sf"/>
</dbReference>
<name>A0AAV8CWT4_9POAL</name>
<gene>
    <name evidence="3" type="ORF">LUZ62_069017</name>
</gene>
<feature type="domain" description="RNase H type-1" evidence="1">
    <location>
        <begin position="502"/>
        <end position="627"/>
    </location>
</feature>
<comment type="caution">
    <text evidence="3">The sequence shown here is derived from an EMBL/GenBank/DDBJ whole genome shotgun (WGS) entry which is preliminary data.</text>
</comment>
<evidence type="ECO:0000259" key="1">
    <source>
        <dbReference type="Pfam" id="PF13456"/>
    </source>
</evidence>
<evidence type="ECO:0000313" key="3">
    <source>
        <dbReference type="EMBL" id="KAJ4758642.1"/>
    </source>
</evidence>
<keyword evidence="3" id="KW-0808">Transferase</keyword>
<evidence type="ECO:0000313" key="4">
    <source>
        <dbReference type="Proteomes" id="UP001140206"/>
    </source>
</evidence>
<dbReference type="PANTHER" id="PTHR33116:SF78">
    <property type="entry name" value="OS12G0587133 PROTEIN"/>
    <property type="match status" value="1"/>
</dbReference>
<dbReference type="EMBL" id="JAMFTS010000004">
    <property type="protein sequence ID" value="KAJ4758642.1"/>
    <property type="molecule type" value="Genomic_DNA"/>
</dbReference>
<protein>
    <submittedName>
        <fullName evidence="3">RNA-directed DNA polymerase (Reverse transcriptase)-related family protein</fullName>
    </submittedName>
</protein>
<sequence>MEEFGAVSGLAINPTKSKIWFSKQCDEHLVHMIQSSFRADGAGEEERYLGAILTKANSAKKTGLMLVEKIKAKLTGWRSNMLSHAGRLVLIKSVLMSLPVYYMSVEIIPKGLIKQLESIIAKFFWGKTDKARYMSFVSWKRICQSTDRGGLGVRRLSVFGDALFLKLVWGMASDEEKIWVQVCKSKYYANLGFWRAGNVGGTSTLWRQVVKLRHNLKENILWQVGQGESIPALSQPWFPHWSVTQQASREDRRTTVADLFDFDTKQWHVQKVRQLMGEAAMQQIEGSVRKPGSIPGLKDRLIWSCTQYGKYTVKDGYDYLLKGLEMHGQDVQWKYIWRWKNINPKIKVFMWRLLSGGLPLAYDMHRKIQSISPMCARCHQENEYSTHCFFFCQGSRMVWFIGNLGLRVDNLPLNICEAVHIVTQTMSADNIRIFCNTLWEIWLERNEVIFQHKNFDPMAICKKVQTLLNHNEDEKGENQQEHCLQEVIPHEYTLNEWQILIDASWDKSQRTGTAVLIYHGGVLKKILMQTHNSPDPFYAESLALKEAMQCVEDISQGREAQKVQVFSDCLNLVNAILEGNMDFIPSWRAVPMIVTIINQMEQLRGSVLLRHVKREIVYPAHVLANLARRRDVRYQGIPTAAIMCENRLDMAIDTRFFQQVQEGPP</sequence>
<organism evidence="3 4">
    <name type="scientific">Rhynchospora pubera</name>
    <dbReference type="NCBI Taxonomy" id="906938"/>
    <lineage>
        <taxon>Eukaryota</taxon>
        <taxon>Viridiplantae</taxon>
        <taxon>Streptophyta</taxon>
        <taxon>Embryophyta</taxon>
        <taxon>Tracheophyta</taxon>
        <taxon>Spermatophyta</taxon>
        <taxon>Magnoliopsida</taxon>
        <taxon>Liliopsida</taxon>
        <taxon>Poales</taxon>
        <taxon>Cyperaceae</taxon>
        <taxon>Cyperoideae</taxon>
        <taxon>Rhynchosporeae</taxon>
        <taxon>Rhynchospora</taxon>
    </lineage>
</organism>
<dbReference type="Pfam" id="PF13456">
    <property type="entry name" value="RVT_3"/>
    <property type="match status" value="1"/>
</dbReference>